<dbReference type="AlphaFoldDB" id="A0A0G1KZK2"/>
<dbReference type="PATRIC" id="fig|1618648.3.peg.909"/>
<evidence type="ECO:0000313" key="1">
    <source>
        <dbReference type="EMBL" id="KKT61757.1"/>
    </source>
</evidence>
<reference evidence="1 2" key="1">
    <citation type="journal article" date="2015" name="Nature">
        <title>rRNA introns, odd ribosomes, and small enigmatic genomes across a large radiation of phyla.</title>
        <authorList>
            <person name="Brown C.T."/>
            <person name="Hug L.A."/>
            <person name="Thomas B.C."/>
            <person name="Sharon I."/>
            <person name="Castelle C.J."/>
            <person name="Singh A."/>
            <person name="Wilkins M.J."/>
            <person name="Williams K.H."/>
            <person name="Banfield J.F."/>
        </authorList>
    </citation>
    <scope>NUCLEOTIDE SEQUENCE [LARGE SCALE GENOMIC DNA]</scope>
</reference>
<sequence>MKVTSYPTTALTDTQLRASAVPVDISFRDGEHIDAFGRLRVSNPTLIFESLFIYNLLPLLYEQLTTGTGAAVSFDTTNRHAVMTFASTPTGGKAAMQSYSYHRYQPGKSQLISMSFNFVAQVANCLKFIGYSDGVNGVEFQNTGTVNRFIIYSGTDNGNQIANQADWNLDKLDGTGDSGITLNITKRQIVIIDFQALNSGRVRCGFYIGGKKVYCHEYNHANVATTSFVQSPTLPVRAGMTCTGTVSTTMHYNCCSVVSEGGMEMAQTGLEFAKDFLVTAVDGVRTHALSLRPKTTFGGVTNRHGISVIEINLLVIGNYPVEWAVCFGQAITGTTTFIDVNTTYSSMEYNILGTVSGDAAIVADEDYVPASNQSKGVSSMAITFRYPVTLDAAGAVRALGTVSLVLMGIGGNSVCRGAVKFIENRG</sequence>
<dbReference type="EMBL" id="LCIT01000024">
    <property type="protein sequence ID" value="KKT61757.1"/>
    <property type="molecule type" value="Genomic_DNA"/>
</dbReference>
<proteinExistence type="predicted"/>
<protein>
    <submittedName>
        <fullName evidence="1">Uncharacterized protein</fullName>
    </submittedName>
</protein>
<evidence type="ECO:0000313" key="2">
    <source>
        <dbReference type="Proteomes" id="UP000033945"/>
    </source>
</evidence>
<dbReference type="Proteomes" id="UP000033945">
    <property type="component" value="Unassembled WGS sequence"/>
</dbReference>
<gene>
    <name evidence="1" type="ORF">UW55_C0024G0009</name>
</gene>
<comment type="caution">
    <text evidence="1">The sequence shown here is derived from an EMBL/GenBank/DDBJ whole genome shotgun (WGS) entry which is preliminary data.</text>
</comment>
<accession>A0A0G1KZK2</accession>
<name>A0A0G1KZK2_9BACT</name>
<organism evidence="1 2">
    <name type="scientific">Candidatus Giovannonibacteria bacterium GW2011_GWA2_44_26</name>
    <dbReference type="NCBI Taxonomy" id="1618648"/>
    <lineage>
        <taxon>Bacteria</taxon>
        <taxon>Candidatus Giovannoniibacteriota</taxon>
    </lineage>
</organism>